<protein>
    <recommendedName>
        <fullName evidence="2">HAD family phosphatase</fullName>
    </recommendedName>
</protein>
<dbReference type="InterPro" id="IPR006379">
    <property type="entry name" value="HAD-SF_hydro_IIB"/>
</dbReference>
<comment type="caution">
    <text evidence="1">The sequence shown here is derived from an EMBL/GenBank/DDBJ whole genome shotgun (WGS) entry which is preliminary data.</text>
</comment>
<dbReference type="PANTHER" id="PTHR10000:SF8">
    <property type="entry name" value="HAD SUPERFAMILY HYDROLASE-LIKE, TYPE 3"/>
    <property type="match status" value="1"/>
</dbReference>
<sequence>MLKLSAVIYKPGKEIKLLNNPYKLLVVDIDGTLVNRHGNISAADRKALAKVRDLGIPVSLSTGRGLRASLSIIEQLSPDGYHISFDGALVSRPRRGEEVYVQPISPAMVQQMVAVAHEHNLDLELFTVSHYFVERETWSTDAHRRFFGVQPTIVDFTRLWEKERVIKGALVTTTSREVAKVRNFSRQFDTGLHFSWAKTP</sequence>
<dbReference type="AlphaFoldDB" id="X1LUF9"/>
<dbReference type="NCBIfam" id="TIGR01484">
    <property type="entry name" value="HAD-SF-IIB"/>
    <property type="match status" value="1"/>
</dbReference>
<feature type="non-terminal residue" evidence="1">
    <location>
        <position position="200"/>
    </location>
</feature>
<dbReference type="Pfam" id="PF08282">
    <property type="entry name" value="Hydrolase_3"/>
    <property type="match status" value="1"/>
</dbReference>
<dbReference type="GO" id="GO:0016791">
    <property type="term" value="F:phosphatase activity"/>
    <property type="evidence" value="ECO:0007669"/>
    <property type="project" value="TreeGrafter"/>
</dbReference>
<dbReference type="SUPFAM" id="SSF56784">
    <property type="entry name" value="HAD-like"/>
    <property type="match status" value="1"/>
</dbReference>
<organism evidence="1">
    <name type="scientific">marine sediment metagenome</name>
    <dbReference type="NCBI Taxonomy" id="412755"/>
    <lineage>
        <taxon>unclassified sequences</taxon>
        <taxon>metagenomes</taxon>
        <taxon>ecological metagenomes</taxon>
    </lineage>
</organism>
<name>X1LUF9_9ZZZZ</name>
<dbReference type="GO" id="GO:0000287">
    <property type="term" value="F:magnesium ion binding"/>
    <property type="evidence" value="ECO:0007669"/>
    <property type="project" value="TreeGrafter"/>
</dbReference>
<evidence type="ECO:0008006" key="2">
    <source>
        <dbReference type="Google" id="ProtNLM"/>
    </source>
</evidence>
<proteinExistence type="predicted"/>
<dbReference type="InterPro" id="IPR036412">
    <property type="entry name" value="HAD-like_sf"/>
</dbReference>
<reference evidence="1" key="1">
    <citation type="journal article" date="2014" name="Front. Microbiol.">
        <title>High frequency of phylogenetically diverse reductive dehalogenase-homologous genes in deep subseafloor sedimentary metagenomes.</title>
        <authorList>
            <person name="Kawai M."/>
            <person name="Futagami T."/>
            <person name="Toyoda A."/>
            <person name="Takaki Y."/>
            <person name="Nishi S."/>
            <person name="Hori S."/>
            <person name="Arai W."/>
            <person name="Tsubouchi T."/>
            <person name="Morono Y."/>
            <person name="Uchiyama I."/>
            <person name="Ito T."/>
            <person name="Fujiyama A."/>
            <person name="Inagaki F."/>
            <person name="Takami H."/>
        </authorList>
    </citation>
    <scope>NUCLEOTIDE SEQUENCE</scope>
    <source>
        <strain evidence="1">Expedition CK06-06</strain>
    </source>
</reference>
<dbReference type="EMBL" id="BARV01003368">
    <property type="protein sequence ID" value="GAI06025.1"/>
    <property type="molecule type" value="Genomic_DNA"/>
</dbReference>
<gene>
    <name evidence="1" type="ORF">S06H3_08092</name>
</gene>
<dbReference type="Gene3D" id="3.40.50.1000">
    <property type="entry name" value="HAD superfamily/HAD-like"/>
    <property type="match status" value="1"/>
</dbReference>
<accession>X1LUF9</accession>
<dbReference type="InterPro" id="IPR023214">
    <property type="entry name" value="HAD_sf"/>
</dbReference>
<dbReference type="PANTHER" id="PTHR10000">
    <property type="entry name" value="PHOSPHOSERINE PHOSPHATASE"/>
    <property type="match status" value="1"/>
</dbReference>
<dbReference type="GO" id="GO:0005829">
    <property type="term" value="C:cytosol"/>
    <property type="evidence" value="ECO:0007669"/>
    <property type="project" value="TreeGrafter"/>
</dbReference>
<dbReference type="PROSITE" id="PS01228">
    <property type="entry name" value="COF_1"/>
    <property type="match status" value="1"/>
</dbReference>
<evidence type="ECO:0000313" key="1">
    <source>
        <dbReference type="EMBL" id="GAI06025.1"/>
    </source>
</evidence>